<dbReference type="Pfam" id="PF19059">
    <property type="entry name" value="DUF5755"/>
    <property type="match status" value="1"/>
</dbReference>
<proteinExistence type="predicted"/>
<keyword evidence="1" id="KW-0472">Membrane</keyword>
<reference evidence="2" key="1">
    <citation type="submission" date="2024-06" db="EMBL/GenBank/DDBJ databases">
        <title>Evidence of context-dependent and transient costs of resisting viral infection in isolates of the marine microalga Micromonas sp. (class Mamiellophyceae).</title>
        <authorList>
            <person name="Bedi de Silva A."/>
            <person name="Schvarcz C.R."/>
            <person name="Steward G.R."/>
            <person name="Edwards K.F."/>
        </authorList>
    </citation>
    <scope>NUCLEOTIDE SEQUENCE</scope>
    <source>
        <strain evidence="2">McV-KB2</strain>
    </source>
</reference>
<evidence type="ECO:0000313" key="2">
    <source>
        <dbReference type="EMBL" id="XCA47400.1"/>
    </source>
</evidence>
<name>A0AAU7YPD4_9PHYC</name>
<evidence type="ECO:0000256" key="1">
    <source>
        <dbReference type="SAM" id="Phobius"/>
    </source>
</evidence>
<feature type="transmembrane region" description="Helical" evidence="1">
    <location>
        <begin position="6"/>
        <end position="25"/>
    </location>
</feature>
<organism evidence="2">
    <name type="scientific">Micromonas commoda virus</name>
    <dbReference type="NCBI Taxonomy" id="3057169"/>
    <lineage>
        <taxon>Viruses</taxon>
        <taxon>Varidnaviria</taxon>
        <taxon>Bamfordvirae</taxon>
        <taxon>Nucleocytoviricota</taxon>
        <taxon>Megaviricetes</taxon>
        <taxon>Algavirales</taxon>
        <taxon>Phycodnaviridae</taxon>
    </lineage>
</organism>
<sequence>MKKGKTNTPALLIMLVLVAIIFYLITRLQDPKIVKVPVPTPMAPPRPIASIRRSPEYRDPPVKLYKPGDVQQMGVLIGENEETLPLYGKEVRGRRDQYHYYTSTPGNQIYSIPVTVGDRDCMDDLGCKELYGNEAVNVLGKAAPYQAKLYRTDHFF</sequence>
<keyword evidence="1" id="KW-1133">Transmembrane helix</keyword>
<keyword evidence="1" id="KW-0812">Transmembrane</keyword>
<protein>
    <submittedName>
        <fullName evidence="2">Uncharacterized protein</fullName>
    </submittedName>
</protein>
<dbReference type="InterPro" id="IPR043929">
    <property type="entry name" value="DUF5755"/>
</dbReference>
<accession>A0AAU7YPD4</accession>
<dbReference type="EMBL" id="PP911589">
    <property type="protein sequence ID" value="XCA47400.1"/>
    <property type="molecule type" value="Genomic_DNA"/>
</dbReference>